<evidence type="ECO:0000259" key="3">
    <source>
        <dbReference type="Pfam" id="PF01266"/>
    </source>
</evidence>
<keyword evidence="5" id="KW-1185">Reference proteome</keyword>
<dbReference type="Pfam" id="PF01266">
    <property type="entry name" value="DAO"/>
    <property type="match status" value="1"/>
</dbReference>
<feature type="domain" description="FAD dependent oxidoreductase" evidence="3">
    <location>
        <begin position="6"/>
        <end position="169"/>
    </location>
</feature>
<gene>
    <name evidence="4" type="ORF">ACFQV2_26545</name>
</gene>
<dbReference type="Gene3D" id="3.50.50.60">
    <property type="entry name" value="FAD/NAD(P)-binding domain"/>
    <property type="match status" value="1"/>
</dbReference>
<dbReference type="Gene3D" id="3.30.9.10">
    <property type="entry name" value="D-Amino Acid Oxidase, subunit A, domain 2"/>
    <property type="match status" value="1"/>
</dbReference>
<accession>A0ABW2TUM1</accession>
<evidence type="ECO:0000313" key="5">
    <source>
        <dbReference type="Proteomes" id="UP001596512"/>
    </source>
</evidence>
<evidence type="ECO:0000313" key="4">
    <source>
        <dbReference type="EMBL" id="MFC7616498.1"/>
    </source>
</evidence>
<dbReference type="EMBL" id="JBHTEY010000004">
    <property type="protein sequence ID" value="MFC7616498.1"/>
    <property type="molecule type" value="Genomic_DNA"/>
</dbReference>
<feature type="region of interest" description="Disordered" evidence="2">
    <location>
        <begin position="171"/>
        <end position="204"/>
    </location>
</feature>
<comment type="caution">
    <text evidence="4">The sequence shown here is derived from an EMBL/GenBank/DDBJ whole genome shotgun (WGS) entry which is preliminary data.</text>
</comment>
<dbReference type="SUPFAM" id="SSF51905">
    <property type="entry name" value="FAD/NAD(P)-binding domain"/>
    <property type="match status" value="1"/>
</dbReference>
<dbReference type="PANTHER" id="PTHR13847:SF287">
    <property type="entry name" value="FAD-DEPENDENT OXIDOREDUCTASE DOMAIN-CONTAINING PROTEIN 1"/>
    <property type="match status" value="1"/>
</dbReference>
<sequence length="204" mass="21414">MKPSMVIVGAGIVGLAHAVEGLRRGLRVVVVDRDERAVGASIRNFGHVCATAQDGFALDLALAARGTWLELSAEAGFWCAQTGTVVLARAEDELAVLAEFAAKRGDDQVRLLGRGDLDLPLLADDVLGGALLPLDLRVDPRAAVPAIAAWLAARGVEFRWRTAVTAVEPGSCARPAARSTPTPPSSPWVTTSTGSCRRSPTKRA</sequence>
<dbReference type="InterPro" id="IPR006076">
    <property type="entry name" value="FAD-dep_OxRdtase"/>
</dbReference>
<dbReference type="InterPro" id="IPR036188">
    <property type="entry name" value="FAD/NAD-bd_sf"/>
</dbReference>
<proteinExistence type="predicted"/>
<evidence type="ECO:0000256" key="2">
    <source>
        <dbReference type="SAM" id="MobiDB-lite"/>
    </source>
</evidence>
<name>A0ABW2TUM1_9PSEU</name>
<protein>
    <submittedName>
        <fullName evidence="4">FAD-dependent oxidoreductase</fullName>
    </submittedName>
</protein>
<organism evidence="4 5">
    <name type="scientific">Actinokineospora soli</name>
    <dbReference type="NCBI Taxonomy" id="1048753"/>
    <lineage>
        <taxon>Bacteria</taxon>
        <taxon>Bacillati</taxon>
        <taxon>Actinomycetota</taxon>
        <taxon>Actinomycetes</taxon>
        <taxon>Pseudonocardiales</taxon>
        <taxon>Pseudonocardiaceae</taxon>
        <taxon>Actinokineospora</taxon>
    </lineage>
</organism>
<dbReference type="PANTHER" id="PTHR13847">
    <property type="entry name" value="SARCOSINE DEHYDROGENASE-RELATED"/>
    <property type="match status" value="1"/>
</dbReference>
<keyword evidence="1" id="KW-0560">Oxidoreductase</keyword>
<reference evidence="5" key="1">
    <citation type="journal article" date="2019" name="Int. J. Syst. Evol. Microbiol.">
        <title>The Global Catalogue of Microorganisms (GCM) 10K type strain sequencing project: providing services to taxonomists for standard genome sequencing and annotation.</title>
        <authorList>
            <consortium name="The Broad Institute Genomics Platform"/>
            <consortium name="The Broad Institute Genome Sequencing Center for Infectious Disease"/>
            <person name="Wu L."/>
            <person name="Ma J."/>
        </authorList>
    </citation>
    <scope>NUCLEOTIDE SEQUENCE [LARGE SCALE GENOMIC DNA]</scope>
    <source>
        <strain evidence="5">JCM 17695</strain>
    </source>
</reference>
<evidence type="ECO:0000256" key="1">
    <source>
        <dbReference type="ARBA" id="ARBA00023002"/>
    </source>
</evidence>
<dbReference type="Proteomes" id="UP001596512">
    <property type="component" value="Unassembled WGS sequence"/>
</dbReference>